<evidence type="ECO:0000256" key="2">
    <source>
        <dbReference type="SAM" id="Phobius"/>
    </source>
</evidence>
<proteinExistence type="predicted"/>
<keyword evidence="2" id="KW-1133">Transmembrane helix</keyword>
<name>A0A8J5JH86_HOMAM</name>
<dbReference type="Proteomes" id="UP000747542">
    <property type="component" value="Unassembled WGS sequence"/>
</dbReference>
<comment type="caution">
    <text evidence="3">The sequence shown here is derived from an EMBL/GenBank/DDBJ whole genome shotgun (WGS) entry which is preliminary data.</text>
</comment>
<feature type="compositionally biased region" description="Low complexity" evidence="1">
    <location>
        <begin position="221"/>
        <end position="239"/>
    </location>
</feature>
<feature type="compositionally biased region" description="Basic and acidic residues" evidence="1">
    <location>
        <begin position="172"/>
        <end position="183"/>
    </location>
</feature>
<keyword evidence="2" id="KW-0812">Transmembrane</keyword>
<accession>A0A8J5JH86</accession>
<protein>
    <submittedName>
        <fullName evidence="3">Uncharacterized protein</fullName>
    </submittedName>
</protein>
<evidence type="ECO:0000256" key="1">
    <source>
        <dbReference type="SAM" id="MobiDB-lite"/>
    </source>
</evidence>
<keyword evidence="4" id="KW-1185">Reference proteome</keyword>
<feature type="compositionally biased region" description="Low complexity" evidence="1">
    <location>
        <begin position="427"/>
        <end position="445"/>
    </location>
</feature>
<dbReference type="EMBL" id="JAHLQT010044612">
    <property type="protein sequence ID" value="KAG7154288.1"/>
    <property type="molecule type" value="Genomic_DNA"/>
</dbReference>
<gene>
    <name evidence="3" type="ORF">Hamer_G022130</name>
</gene>
<feature type="region of interest" description="Disordered" evidence="1">
    <location>
        <begin position="427"/>
        <end position="449"/>
    </location>
</feature>
<feature type="region of interest" description="Disordered" evidence="1">
    <location>
        <begin position="71"/>
        <end position="99"/>
    </location>
</feature>
<feature type="transmembrane region" description="Helical" evidence="2">
    <location>
        <begin position="464"/>
        <end position="487"/>
    </location>
</feature>
<feature type="region of interest" description="Disordered" evidence="1">
    <location>
        <begin position="218"/>
        <end position="245"/>
    </location>
</feature>
<feature type="region of interest" description="Disordered" evidence="1">
    <location>
        <begin position="160"/>
        <end position="187"/>
    </location>
</feature>
<organism evidence="3 4">
    <name type="scientific">Homarus americanus</name>
    <name type="common">American lobster</name>
    <dbReference type="NCBI Taxonomy" id="6706"/>
    <lineage>
        <taxon>Eukaryota</taxon>
        <taxon>Metazoa</taxon>
        <taxon>Ecdysozoa</taxon>
        <taxon>Arthropoda</taxon>
        <taxon>Crustacea</taxon>
        <taxon>Multicrustacea</taxon>
        <taxon>Malacostraca</taxon>
        <taxon>Eumalacostraca</taxon>
        <taxon>Eucarida</taxon>
        <taxon>Decapoda</taxon>
        <taxon>Pleocyemata</taxon>
        <taxon>Astacidea</taxon>
        <taxon>Nephropoidea</taxon>
        <taxon>Nephropidae</taxon>
        <taxon>Homarus</taxon>
    </lineage>
</organism>
<sequence>MLWCSRGTADMRLWTVWGRLVWAAGFVCATHALMIKEEDHTDTELYVAPASYTRKNGKALPSTIIISRPLGVHTQSKDHSSEGSFSTDSVEDDSEDSRDKSLDIQHKIKFYTIECTSGRQCTSIIPARTSNTERPTAKPFTNTDIKNYLKQFSLRDGFHYSDDYETSGTPKRPTETERRESERAFGGSTFFDSSDYWPGSEYRPQPLPSKGQVFKYEQYDPTRPSRPTSPSFPGRRPTTNWDKISESFPTRSPAIEWQRVRPIRPGYNNKPFRPQRHRPFQYPPPHQLSHTYLFDDRDDVISIPSTATTPRPAPYDGVWNRYSTSTVSQLDKDTGEWVKISSSNSHIDQGVFKKPTTPQYILPNPSHHAKASLTVLGLSERTPHATFTDHGSQPGPHVMEVPSALPGRPPALIETDGGHVAGLPATGPRVTSSSSSPVSHISVTPAGYAQPPSANEGSFIDNPYAVMAAVGAGLIPATFAALLPAFVGRRRKRSDATSYSTSAEGVTRQSKLEELIMRFSRPFRVRGKFAMEQ</sequence>
<dbReference type="AlphaFoldDB" id="A0A8J5JH86"/>
<reference evidence="3" key="1">
    <citation type="journal article" date="2021" name="Sci. Adv.">
        <title>The American lobster genome reveals insights on longevity, neural, and immune adaptations.</title>
        <authorList>
            <person name="Polinski J.M."/>
            <person name="Zimin A.V."/>
            <person name="Clark K.F."/>
            <person name="Kohn A.B."/>
            <person name="Sadowski N."/>
            <person name="Timp W."/>
            <person name="Ptitsyn A."/>
            <person name="Khanna P."/>
            <person name="Romanova D.Y."/>
            <person name="Williams P."/>
            <person name="Greenwood S.J."/>
            <person name="Moroz L.L."/>
            <person name="Walt D.R."/>
            <person name="Bodnar A.G."/>
        </authorList>
    </citation>
    <scope>NUCLEOTIDE SEQUENCE</scope>
    <source>
        <strain evidence="3">GMGI-L3</strain>
    </source>
</reference>
<evidence type="ECO:0000313" key="3">
    <source>
        <dbReference type="EMBL" id="KAG7154288.1"/>
    </source>
</evidence>
<evidence type="ECO:0000313" key="4">
    <source>
        <dbReference type="Proteomes" id="UP000747542"/>
    </source>
</evidence>
<keyword evidence="2" id="KW-0472">Membrane</keyword>